<dbReference type="InterPro" id="IPR013320">
    <property type="entry name" value="ConA-like_dom_sf"/>
</dbReference>
<proteinExistence type="predicted"/>
<sequence length="262" mass="28627">MSTGNACFTDPPSFSPLNYPGIVAWYNASSAILNDSFDVIGLHDLSPNANTLVASNGYSSGADNGYLQFNNNTFINTVPLEFAATSTGLTVFLVAFIFPSTNFQNFLSIFTNSNSSPIQIGTYSDNDMSYLSINTQNNKLPTNENTLSTNKVSIVNALCFNSNYDGAFSMAIYQDGVLISDDNGSPSIVTINTNINTFNITMGDDGSTKNGELHNTFDNPIYELIIYNRLLSSTNISEINTYLQHKYNTDPLQNNGVFTYIN</sequence>
<accession>A0A6C0IAR9</accession>
<protein>
    <submittedName>
        <fullName evidence="1">Uncharacterized protein</fullName>
    </submittedName>
</protein>
<reference evidence="1" key="1">
    <citation type="journal article" date="2020" name="Nature">
        <title>Giant virus diversity and host interactions through global metagenomics.</title>
        <authorList>
            <person name="Schulz F."/>
            <person name="Roux S."/>
            <person name="Paez-Espino D."/>
            <person name="Jungbluth S."/>
            <person name="Walsh D.A."/>
            <person name="Denef V.J."/>
            <person name="McMahon K.D."/>
            <person name="Konstantinidis K.T."/>
            <person name="Eloe-Fadrosh E.A."/>
            <person name="Kyrpides N.C."/>
            <person name="Woyke T."/>
        </authorList>
    </citation>
    <scope>NUCLEOTIDE SEQUENCE</scope>
    <source>
        <strain evidence="1">GVMAG-M-3300023184-62</strain>
    </source>
</reference>
<dbReference type="AlphaFoldDB" id="A0A6C0IAR9"/>
<evidence type="ECO:0000313" key="1">
    <source>
        <dbReference type="EMBL" id="QHT90131.1"/>
    </source>
</evidence>
<dbReference type="EMBL" id="MN740152">
    <property type="protein sequence ID" value="QHT90131.1"/>
    <property type="molecule type" value="Genomic_DNA"/>
</dbReference>
<name>A0A6C0IAR9_9ZZZZ</name>
<organism evidence="1">
    <name type="scientific">viral metagenome</name>
    <dbReference type="NCBI Taxonomy" id="1070528"/>
    <lineage>
        <taxon>unclassified sequences</taxon>
        <taxon>metagenomes</taxon>
        <taxon>organismal metagenomes</taxon>
    </lineage>
</organism>
<dbReference type="SUPFAM" id="SSF49899">
    <property type="entry name" value="Concanavalin A-like lectins/glucanases"/>
    <property type="match status" value="1"/>
</dbReference>
<dbReference type="Gene3D" id="2.60.120.200">
    <property type="match status" value="1"/>
</dbReference>